<comment type="pathway">
    <text evidence="5">Amino-acid biosynthesis; L-leucine biosynthesis; L-leucine from 3-methyl-2-oxobutanoate: step 4/4.</text>
</comment>
<dbReference type="GO" id="GO:0052655">
    <property type="term" value="F:L-valine-2-oxoglutarate transaminase activity"/>
    <property type="evidence" value="ECO:0007669"/>
    <property type="project" value="RHEA"/>
</dbReference>
<evidence type="ECO:0000256" key="7">
    <source>
        <dbReference type="ARBA" id="ARBA00013053"/>
    </source>
</evidence>
<reference evidence="14 15" key="1">
    <citation type="journal article" date="2018" name="Microbiome">
        <title>Fine metagenomic profile of the Mediterranean stratified and mixed water columns revealed by assembly and recruitment.</title>
        <authorList>
            <person name="Haro-Moreno J.M."/>
            <person name="Lopez-Perez M."/>
            <person name="De La Torre J.R."/>
            <person name="Picazo A."/>
            <person name="Camacho A."/>
            <person name="Rodriguez-Valera F."/>
        </authorList>
    </citation>
    <scope>NUCLEOTIDE SEQUENCE [LARGE SCALE GENOMIC DNA]</scope>
    <source>
        <strain evidence="14">MED-G57</strain>
    </source>
</reference>
<evidence type="ECO:0000256" key="13">
    <source>
        <dbReference type="ARBA" id="ARBA00049229"/>
    </source>
</evidence>
<evidence type="ECO:0000256" key="11">
    <source>
        <dbReference type="ARBA" id="ARBA00048212"/>
    </source>
</evidence>
<comment type="similarity">
    <text evidence="6">Belongs to the class-IV pyridoxal-phosphate-dependent aminotransferase family.</text>
</comment>
<evidence type="ECO:0000313" key="15">
    <source>
        <dbReference type="Proteomes" id="UP000253570"/>
    </source>
</evidence>
<keyword evidence="9" id="KW-0663">Pyridoxal phosphate</keyword>
<evidence type="ECO:0000256" key="4">
    <source>
        <dbReference type="ARBA" id="ARBA00004931"/>
    </source>
</evidence>
<dbReference type="AlphaFoldDB" id="A0A368DMT3"/>
<comment type="catalytic activity">
    <reaction evidence="11">
        <text>L-valine + 2-oxoglutarate = 3-methyl-2-oxobutanoate + L-glutamate</text>
        <dbReference type="Rhea" id="RHEA:24813"/>
        <dbReference type="ChEBI" id="CHEBI:11851"/>
        <dbReference type="ChEBI" id="CHEBI:16810"/>
        <dbReference type="ChEBI" id="CHEBI:29985"/>
        <dbReference type="ChEBI" id="CHEBI:57762"/>
        <dbReference type="EC" id="2.6.1.42"/>
    </reaction>
</comment>
<protein>
    <recommendedName>
        <fullName evidence="8">Probable branched-chain-amino-acid aminotransferase</fullName>
        <ecNumber evidence="7">2.6.1.42</ecNumber>
    </recommendedName>
</protein>
<keyword evidence="14" id="KW-0808">Transferase</keyword>
<dbReference type="Gene3D" id="3.20.10.10">
    <property type="entry name" value="D-amino Acid Aminotransferase, subunit A, domain 2"/>
    <property type="match status" value="1"/>
</dbReference>
<accession>A0A368DMT3</accession>
<proteinExistence type="inferred from homology"/>
<comment type="catalytic activity">
    <reaction evidence="13">
        <text>L-leucine + 2-oxoglutarate = 4-methyl-2-oxopentanoate + L-glutamate</text>
        <dbReference type="Rhea" id="RHEA:18321"/>
        <dbReference type="ChEBI" id="CHEBI:16810"/>
        <dbReference type="ChEBI" id="CHEBI:17865"/>
        <dbReference type="ChEBI" id="CHEBI:29985"/>
        <dbReference type="ChEBI" id="CHEBI:57427"/>
        <dbReference type="EC" id="2.6.1.42"/>
    </reaction>
</comment>
<dbReference type="GO" id="GO:0005829">
    <property type="term" value="C:cytosol"/>
    <property type="evidence" value="ECO:0007669"/>
    <property type="project" value="TreeGrafter"/>
</dbReference>
<evidence type="ECO:0000256" key="5">
    <source>
        <dbReference type="ARBA" id="ARBA00005072"/>
    </source>
</evidence>
<dbReference type="Gene3D" id="3.30.470.10">
    <property type="match status" value="1"/>
</dbReference>
<dbReference type="EMBL" id="QOQD01000009">
    <property type="protein sequence ID" value="RCL73149.1"/>
    <property type="molecule type" value="Genomic_DNA"/>
</dbReference>
<dbReference type="PANTHER" id="PTHR42743:SF11">
    <property type="entry name" value="AMINODEOXYCHORISMATE LYASE"/>
    <property type="match status" value="1"/>
</dbReference>
<dbReference type="SUPFAM" id="SSF56752">
    <property type="entry name" value="D-aminoacid aminotransferase-like PLP-dependent enzymes"/>
    <property type="match status" value="1"/>
</dbReference>
<dbReference type="Pfam" id="PF01063">
    <property type="entry name" value="Aminotran_4"/>
    <property type="match status" value="1"/>
</dbReference>
<evidence type="ECO:0000256" key="10">
    <source>
        <dbReference type="ARBA" id="ARBA00023304"/>
    </source>
</evidence>
<evidence type="ECO:0000256" key="2">
    <source>
        <dbReference type="ARBA" id="ARBA00003109"/>
    </source>
</evidence>
<evidence type="ECO:0000256" key="8">
    <source>
        <dbReference type="ARBA" id="ARBA00014472"/>
    </source>
</evidence>
<gene>
    <name evidence="14" type="ORF">DBW71_04190</name>
</gene>
<comment type="cofactor">
    <cofactor evidence="1">
        <name>pyridoxal 5'-phosphate</name>
        <dbReference type="ChEBI" id="CHEBI:597326"/>
    </cofactor>
</comment>
<evidence type="ECO:0000256" key="12">
    <source>
        <dbReference type="ARBA" id="ARBA00048798"/>
    </source>
</evidence>
<name>A0A368DMT3_9PROT</name>
<comment type="function">
    <text evidence="2">Acts on leucine, isoleucine and valine.</text>
</comment>
<evidence type="ECO:0000256" key="9">
    <source>
        <dbReference type="ARBA" id="ARBA00022898"/>
    </source>
</evidence>
<keyword evidence="10" id="KW-0100">Branched-chain amino acid biosynthesis</keyword>
<evidence type="ECO:0000256" key="1">
    <source>
        <dbReference type="ARBA" id="ARBA00001933"/>
    </source>
</evidence>
<dbReference type="InterPro" id="IPR036038">
    <property type="entry name" value="Aminotransferase-like"/>
</dbReference>
<comment type="pathway">
    <text evidence="3">Amino-acid biosynthesis; L-isoleucine biosynthesis; L-isoleucine from 2-oxobutanoate: step 4/4.</text>
</comment>
<dbReference type="FunFam" id="3.20.10.10:FF:000002">
    <property type="entry name" value="D-alanine aminotransferase"/>
    <property type="match status" value="1"/>
</dbReference>
<dbReference type="InterPro" id="IPR001544">
    <property type="entry name" value="Aminotrans_IV"/>
</dbReference>
<keyword evidence="10" id="KW-0028">Amino-acid biosynthesis</keyword>
<comment type="catalytic activity">
    <reaction evidence="12">
        <text>L-isoleucine + 2-oxoglutarate = (S)-3-methyl-2-oxopentanoate + L-glutamate</text>
        <dbReference type="Rhea" id="RHEA:24801"/>
        <dbReference type="ChEBI" id="CHEBI:16810"/>
        <dbReference type="ChEBI" id="CHEBI:29985"/>
        <dbReference type="ChEBI" id="CHEBI:35146"/>
        <dbReference type="ChEBI" id="CHEBI:58045"/>
        <dbReference type="EC" id="2.6.1.42"/>
    </reaction>
</comment>
<comment type="caution">
    <text evidence="14">The sequence shown here is derived from an EMBL/GenBank/DDBJ whole genome shotgun (WGS) entry which is preliminary data.</text>
</comment>
<evidence type="ECO:0000313" key="14">
    <source>
        <dbReference type="EMBL" id="RCL73149.1"/>
    </source>
</evidence>
<evidence type="ECO:0000256" key="6">
    <source>
        <dbReference type="ARBA" id="ARBA00009320"/>
    </source>
</evidence>
<sequence length="289" mass="32793">MSDIAYVNGKFLDINDAKVSVKDRGLLFGDGVYEVAGVIEGVLIDNLAHLKRLERSLHSIELELPLTINKLIEVQKEIIMLNSLKEGTLYLHVTRGESQNREFEFPEAPRASIVMFVQHKKIFHLTQDKLRAKVMTLPDLRWKRRDIKSIALLAQVLAKQTAHQNGCDEVWMYEDNFVTEGGSSNAFIIKDNKLISRKNNETILSGITRQAVLKLVQQESLLFDERPFTIEEAYHSSEAFYTSASVFVMPVISIDGKIIGDGNPGPLTLKLRNLYENFAKSFINQKNNN</sequence>
<dbReference type="InterPro" id="IPR043132">
    <property type="entry name" value="BCAT-like_C"/>
</dbReference>
<dbReference type="Proteomes" id="UP000253570">
    <property type="component" value="Unassembled WGS sequence"/>
</dbReference>
<evidence type="ECO:0000256" key="3">
    <source>
        <dbReference type="ARBA" id="ARBA00004824"/>
    </source>
</evidence>
<dbReference type="InterPro" id="IPR043131">
    <property type="entry name" value="BCAT-like_N"/>
</dbReference>
<dbReference type="EC" id="2.6.1.42" evidence="7"/>
<dbReference type="PANTHER" id="PTHR42743">
    <property type="entry name" value="AMINO-ACID AMINOTRANSFERASE"/>
    <property type="match status" value="1"/>
</dbReference>
<keyword evidence="14" id="KW-0032">Aminotransferase</keyword>
<dbReference type="NCBIfam" id="NF005209">
    <property type="entry name" value="PRK06680.1"/>
    <property type="match status" value="1"/>
</dbReference>
<dbReference type="InterPro" id="IPR050571">
    <property type="entry name" value="Class-IV_PLP-Dep_Aminotrnsfr"/>
</dbReference>
<dbReference type="GO" id="GO:0052654">
    <property type="term" value="F:L-leucine-2-oxoglutarate transaminase activity"/>
    <property type="evidence" value="ECO:0007669"/>
    <property type="project" value="RHEA"/>
</dbReference>
<dbReference type="GO" id="GO:0008652">
    <property type="term" value="P:amino acid biosynthetic process"/>
    <property type="evidence" value="ECO:0007669"/>
    <property type="project" value="UniProtKB-ARBA"/>
</dbReference>
<dbReference type="GO" id="GO:0052656">
    <property type="term" value="F:L-isoleucine-2-oxoglutarate transaminase activity"/>
    <property type="evidence" value="ECO:0007669"/>
    <property type="project" value="RHEA"/>
</dbReference>
<comment type="pathway">
    <text evidence="4">Amino-acid biosynthesis; L-valine biosynthesis; L-valine from pyruvate: step 4/4.</text>
</comment>
<dbReference type="GO" id="GO:0009082">
    <property type="term" value="P:branched-chain amino acid biosynthetic process"/>
    <property type="evidence" value="ECO:0007669"/>
    <property type="project" value="UniProtKB-KW"/>
</dbReference>
<organism evidence="14 15">
    <name type="scientific">PS1 clade bacterium</name>
    <dbReference type="NCBI Taxonomy" id="2175152"/>
    <lineage>
        <taxon>Bacteria</taxon>
        <taxon>Pseudomonadati</taxon>
        <taxon>Pseudomonadota</taxon>
        <taxon>Alphaproteobacteria</taxon>
        <taxon>PS1 clade</taxon>
    </lineage>
</organism>